<dbReference type="InterPro" id="IPR051599">
    <property type="entry name" value="Cell_Envelope_Assoc"/>
</dbReference>
<dbReference type="Pfam" id="PF02698">
    <property type="entry name" value="DUF218"/>
    <property type="match status" value="1"/>
</dbReference>
<dbReference type="PANTHER" id="PTHR30336">
    <property type="entry name" value="INNER MEMBRANE PROTEIN, PROBABLE PERMEASE"/>
    <property type="match status" value="1"/>
</dbReference>
<organism evidence="3 4">
    <name type="scientific">Eubacterium ruminantium</name>
    <dbReference type="NCBI Taxonomy" id="42322"/>
    <lineage>
        <taxon>Bacteria</taxon>
        <taxon>Bacillati</taxon>
        <taxon>Bacillota</taxon>
        <taxon>Clostridia</taxon>
        <taxon>Eubacteriales</taxon>
        <taxon>Eubacteriaceae</taxon>
        <taxon>Eubacterium</taxon>
    </lineage>
</organism>
<dbReference type="RefSeq" id="WP_078785845.1">
    <property type="nucleotide sequence ID" value="NZ_FMTO01000002.1"/>
</dbReference>
<keyword evidence="4" id="KW-1185">Reference proteome</keyword>
<dbReference type="AlphaFoldDB" id="A0A1T4K4Z8"/>
<feature type="domain" description="DUF218" evidence="2">
    <location>
        <begin position="62"/>
        <end position="178"/>
    </location>
</feature>
<dbReference type="InterPro" id="IPR003848">
    <property type="entry name" value="DUF218"/>
</dbReference>
<evidence type="ECO:0000313" key="3">
    <source>
        <dbReference type="EMBL" id="SJZ37499.1"/>
    </source>
</evidence>
<dbReference type="OrthoDB" id="9782395at2"/>
<keyword evidence="1" id="KW-0812">Transmembrane</keyword>
<dbReference type="InterPro" id="IPR014729">
    <property type="entry name" value="Rossmann-like_a/b/a_fold"/>
</dbReference>
<dbReference type="EMBL" id="FUXA01000003">
    <property type="protein sequence ID" value="SJZ37499.1"/>
    <property type="molecule type" value="Genomic_DNA"/>
</dbReference>
<accession>A0A1T4K4Z8</accession>
<evidence type="ECO:0000256" key="1">
    <source>
        <dbReference type="SAM" id="Phobius"/>
    </source>
</evidence>
<dbReference type="CDD" id="cd06259">
    <property type="entry name" value="YdcF-like"/>
    <property type="match status" value="1"/>
</dbReference>
<dbReference type="Proteomes" id="UP000189857">
    <property type="component" value="Unassembled WGS sequence"/>
</dbReference>
<evidence type="ECO:0000259" key="2">
    <source>
        <dbReference type="Pfam" id="PF02698"/>
    </source>
</evidence>
<feature type="transmembrane region" description="Helical" evidence="1">
    <location>
        <begin position="20"/>
        <end position="45"/>
    </location>
</feature>
<dbReference type="Gene3D" id="3.40.50.620">
    <property type="entry name" value="HUPs"/>
    <property type="match status" value="1"/>
</dbReference>
<proteinExistence type="predicted"/>
<dbReference type="PANTHER" id="PTHR30336:SF6">
    <property type="entry name" value="INTEGRAL MEMBRANE PROTEIN"/>
    <property type="match status" value="1"/>
</dbReference>
<keyword evidence="1" id="KW-0472">Membrane</keyword>
<evidence type="ECO:0000313" key="4">
    <source>
        <dbReference type="Proteomes" id="UP000189857"/>
    </source>
</evidence>
<dbReference type="GO" id="GO:0005886">
    <property type="term" value="C:plasma membrane"/>
    <property type="evidence" value="ECO:0007669"/>
    <property type="project" value="TreeGrafter"/>
</dbReference>
<sequence>MKTSENSRERKNILRKAFGIFLRIVVAVVVLAIFVTTFINLYIIFHVKGRVVSVNSAPADYDCILVLGCSVHSDGTPSKVLQKRLDLAIKLYKKNGGKILMSGDHKTDYYNEVYVMKNYAISRGVKSEDIFLDHAGYSTYDSIYRAKYVFDVKKMVIVTQEYHVYRALYIAERFGINAYGVGAKDVQSQVLHNNVREIFARDKDFVTCILKPEAEVSGDKISLSGNGDDTNDK</sequence>
<gene>
    <name evidence="3" type="ORF">SAMN02745110_00163</name>
</gene>
<name>A0A1T4K4Z8_9FIRM</name>
<protein>
    <submittedName>
        <fullName evidence="3">Protein SanA, affects membrane permeability for vancomycin</fullName>
    </submittedName>
</protein>
<keyword evidence="1" id="KW-1133">Transmembrane helix</keyword>
<reference evidence="3 4" key="1">
    <citation type="submission" date="2017-02" db="EMBL/GenBank/DDBJ databases">
        <authorList>
            <person name="Peterson S.W."/>
        </authorList>
    </citation>
    <scope>NUCLEOTIDE SEQUENCE [LARGE SCALE GENOMIC DNA]</scope>
    <source>
        <strain evidence="3 4">ATCC 17233</strain>
    </source>
</reference>